<keyword evidence="7" id="KW-1185">Reference proteome</keyword>
<dbReference type="PANTHER" id="PTHR43553">
    <property type="entry name" value="HEAVY METAL TRANSPORTER"/>
    <property type="match status" value="1"/>
</dbReference>
<keyword evidence="4 6" id="KW-0067">ATP-binding</keyword>
<dbReference type="PROSITE" id="PS50893">
    <property type="entry name" value="ABC_TRANSPORTER_2"/>
    <property type="match status" value="1"/>
</dbReference>
<evidence type="ECO:0000256" key="2">
    <source>
        <dbReference type="ARBA" id="ARBA00022448"/>
    </source>
</evidence>
<gene>
    <name evidence="6" type="ORF">ASJ30_13085</name>
</gene>
<dbReference type="Gene3D" id="3.40.50.300">
    <property type="entry name" value="P-loop containing nucleotide triphosphate hydrolases"/>
    <property type="match status" value="1"/>
</dbReference>
<proteinExistence type="inferred from homology"/>
<dbReference type="InterPro" id="IPR017871">
    <property type="entry name" value="ABC_transporter-like_CS"/>
</dbReference>
<evidence type="ECO:0000313" key="7">
    <source>
        <dbReference type="Proteomes" id="UP000182938"/>
    </source>
</evidence>
<dbReference type="KEGG" id="jte:ASJ30_13085"/>
<keyword evidence="2" id="KW-0813">Transport</keyword>
<dbReference type="InterPro" id="IPR027417">
    <property type="entry name" value="P-loop_NTPase"/>
</dbReference>
<dbReference type="GO" id="GO:0042626">
    <property type="term" value="F:ATPase-coupled transmembrane transporter activity"/>
    <property type="evidence" value="ECO:0007669"/>
    <property type="project" value="TreeGrafter"/>
</dbReference>
<dbReference type="EMBL" id="CP013290">
    <property type="protein sequence ID" value="APH02348.1"/>
    <property type="molecule type" value="Genomic_DNA"/>
</dbReference>
<accession>A0A1L3MJ32</accession>
<dbReference type="SUPFAM" id="SSF52540">
    <property type="entry name" value="P-loop containing nucleoside triphosphate hydrolases"/>
    <property type="match status" value="1"/>
</dbReference>
<dbReference type="GO" id="GO:0005524">
    <property type="term" value="F:ATP binding"/>
    <property type="evidence" value="ECO:0007669"/>
    <property type="project" value="UniProtKB-KW"/>
</dbReference>
<organism evidence="6 7">
    <name type="scientific">Janibacter indicus</name>
    <dbReference type="NCBI Taxonomy" id="857417"/>
    <lineage>
        <taxon>Bacteria</taxon>
        <taxon>Bacillati</taxon>
        <taxon>Actinomycetota</taxon>
        <taxon>Actinomycetes</taxon>
        <taxon>Micrococcales</taxon>
        <taxon>Intrasporangiaceae</taxon>
        <taxon>Janibacter</taxon>
    </lineage>
</organism>
<dbReference type="Pfam" id="PF00005">
    <property type="entry name" value="ABC_tran"/>
    <property type="match status" value="1"/>
</dbReference>
<keyword evidence="3" id="KW-0547">Nucleotide-binding</keyword>
<evidence type="ECO:0000313" key="6">
    <source>
        <dbReference type="EMBL" id="APH02348.1"/>
    </source>
</evidence>
<comment type="similarity">
    <text evidence="1">Belongs to the ABC transporter superfamily.</text>
</comment>
<reference evidence="6 7" key="1">
    <citation type="submission" date="2015-11" db="EMBL/GenBank/DDBJ databases">
        <authorList>
            <person name="Zhang Y."/>
            <person name="Guo Z."/>
        </authorList>
    </citation>
    <scope>NUCLEOTIDE SEQUENCE [LARGE SCALE GENOMIC DNA]</scope>
    <source>
        <strain evidence="6 7">YFY001</strain>
    </source>
</reference>
<dbReference type="SMART" id="SM00382">
    <property type="entry name" value="AAA"/>
    <property type="match status" value="1"/>
</dbReference>
<feature type="domain" description="ABC transporter" evidence="5">
    <location>
        <begin position="4"/>
        <end position="231"/>
    </location>
</feature>
<evidence type="ECO:0000256" key="1">
    <source>
        <dbReference type="ARBA" id="ARBA00005417"/>
    </source>
</evidence>
<dbReference type="CDD" id="cd03225">
    <property type="entry name" value="ABC_cobalt_CbiO_domain1"/>
    <property type="match status" value="1"/>
</dbReference>
<evidence type="ECO:0000256" key="4">
    <source>
        <dbReference type="ARBA" id="ARBA00022840"/>
    </source>
</evidence>
<dbReference type="GO" id="GO:0043190">
    <property type="term" value="C:ATP-binding cassette (ABC) transporter complex"/>
    <property type="evidence" value="ECO:0007669"/>
    <property type="project" value="TreeGrafter"/>
</dbReference>
<protein>
    <submittedName>
        <fullName evidence="6">Cobalt ABC transporter ATP-binding protein</fullName>
    </submittedName>
</protein>
<dbReference type="PANTHER" id="PTHR43553:SF24">
    <property type="entry name" value="ENERGY-COUPLING FACTOR TRANSPORTER ATP-BINDING PROTEIN ECFA1"/>
    <property type="match status" value="1"/>
</dbReference>
<evidence type="ECO:0000259" key="5">
    <source>
        <dbReference type="PROSITE" id="PS50893"/>
    </source>
</evidence>
<evidence type="ECO:0000256" key="3">
    <source>
        <dbReference type="ARBA" id="ARBA00022741"/>
    </source>
</evidence>
<dbReference type="GO" id="GO:0016887">
    <property type="term" value="F:ATP hydrolysis activity"/>
    <property type="evidence" value="ECO:0007669"/>
    <property type="project" value="InterPro"/>
</dbReference>
<dbReference type="InterPro" id="IPR015856">
    <property type="entry name" value="ABC_transpr_CbiO/EcfA_su"/>
</dbReference>
<dbReference type="RefSeq" id="WP_072625501.1">
    <property type="nucleotide sequence ID" value="NZ_CP013290.1"/>
</dbReference>
<sequence>MARVELDRVTVRRPTATGDLLVLDETSLLVSESRVALIGPNGAGKSTLARLVNGLVTASTGAVHVDGVDVARRGREVRRRVAFTFTDPHAQLVMPTVAEDVALSLRATRPDRRDRDAAVAEVLEQHGLAGLADRSVHALSGGQAQLLALASVLATGPDVLVADEPTTLLDLAASRRVGDLLMGLPQQVLLVTHDLELAGRCDRALLVDGGRVVADGPAADVVHHYRARVAACS</sequence>
<dbReference type="PROSITE" id="PS00211">
    <property type="entry name" value="ABC_TRANSPORTER_1"/>
    <property type="match status" value="1"/>
</dbReference>
<dbReference type="AlphaFoldDB" id="A0A1L3MJ32"/>
<dbReference type="InterPro" id="IPR003439">
    <property type="entry name" value="ABC_transporter-like_ATP-bd"/>
</dbReference>
<dbReference type="Proteomes" id="UP000182938">
    <property type="component" value="Chromosome"/>
</dbReference>
<dbReference type="InterPro" id="IPR050095">
    <property type="entry name" value="ECF_ABC_transporter_ATP-bd"/>
</dbReference>
<dbReference type="InterPro" id="IPR003593">
    <property type="entry name" value="AAA+_ATPase"/>
</dbReference>
<name>A0A1L3MJ32_9MICO</name>